<dbReference type="Proteomes" id="UP000570514">
    <property type="component" value="Unassembled WGS sequence"/>
</dbReference>
<dbReference type="AlphaFoldDB" id="A0A846MWF9"/>
<evidence type="ECO:0000313" key="3">
    <source>
        <dbReference type="Proteomes" id="UP000570514"/>
    </source>
</evidence>
<keyword evidence="1" id="KW-0732">Signal</keyword>
<gene>
    <name evidence="2" type="ORF">FHS83_000645</name>
</gene>
<dbReference type="InterPro" id="IPR010239">
    <property type="entry name" value="CHP02001"/>
</dbReference>
<accession>A0A846MWF9</accession>
<dbReference type="EMBL" id="JAASRM010000001">
    <property type="protein sequence ID" value="NIK87327.1"/>
    <property type="molecule type" value="Genomic_DNA"/>
</dbReference>
<evidence type="ECO:0000256" key="1">
    <source>
        <dbReference type="SAM" id="SignalP"/>
    </source>
</evidence>
<sequence>MKSFGLKASFAAMALAAAATPALAADAVDYGKLSAYVAVESDYRYRGISQNSKEVTPEASVNWTGPYGFYAGTWLAKTNWGGNNPSYELDLFGGKHFDLGGTDLNVEAYYYSYPDYNAGTGPKASYFEMQGYLSHTFDKLTLTATGAYSPTWSLNGGTGWYGAGTAAYALTDWLSISGTVGHQWVEKAPTDYTHYDFGATFTYKSWTLDVRYVGNDIKSADCTAFWMATKNACDDTVKANLTYNISDLFG</sequence>
<dbReference type="Pfam" id="PF09694">
    <property type="entry name" value="Gcw_chp"/>
    <property type="match status" value="1"/>
</dbReference>
<feature type="chain" id="PRO_5032647943" evidence="1">
    <location>
        <begin position="25"/>
        <end position="250"/>
    </location>
</feature>
<name>A0A846MWF9_9PROT</name>
<comment type="caution">
    <text evidence="2">The sequence shown here is derived from an EMBL/GenBank/DDBJ whole genome shotgun (WGS) entry which is preliminary data.</text>
</comment>
<dbReference type="NCBIfam" id="TIGR02001">
    <property type="entry name" value="gcw_chp"/>
    <property type="match status" value="1"/>
</dbReference>
<proteinExistence type="predicted"/>
<organism evidence="2 3">
    <name type="scientific">Rhizomicrobium palustre</name>
    <dbReference type="NCBI Taxonomy" id="189966"/>
    <lineage>
        <taxon>Bacteria</taxon>
        <taxon>Pseudomonadati</taxon>
        <taxon>Pseudomonadota</taxon>
        <taxon>Alphaproteobacteria</taxon>
        <taxon>Micropepsales</taxon>
        <taxon>Micropepsaceae</taxon>
        <taxon>Rhizomicrobium</taxon>
    </lineage>
</organism>
<feature type="signal peptide" evidence="1">
    <location>
        <begin position="1"/>
        <end position="24"/>
    </location>
</feature>
<dbReference type="RefSeq" id="WP_167080844.1">
    <property type="nucleotide sequence ID" value="NZ_BAAADC010000001.1"/>
</dbReference>
<evidence type="ECO:0000313" key="2">
    <source>
        <dbReference type="EMBL" id="NIK87327.1"/>
    </source>
</evidence>
<keyword evidence="3" id="KW-1185">Reference proteome</keyword>
<protein>
    <submittedName>
        <fullName evidence="2">Uncharacterized protein (TIGR02001 family)</fullName>
    </submittedName>
</protein>
<reference evidence="2 3" key="1">
    <citation type="submission" date="2020-03" db="EMBL/GenBank/DDBJ databases">
        <title>Genomic Encyclopedia of Type Strains, Phase IV (KMG-IV): sequencing the most valuable type-strain genomes for metagenomic binning, comparative biology and taxonomic classification.</title>
        <authorList>
            <person name="Goeker M."/>
        </authorList>
    </citation>
    <scope>NUCLEOTIDE SEQUENCE [LARGE SCALE GENOMIC DNA]</scope>
    <source>
        <strain evidence="2 3">DSM 19867</strain>
    </source>
</reference>